<proteinExistence type="predicted"/>
<evidence type="ECO:0000313" key="1">
    <source>
        <dbReference type="EMBL" id="MBW5891453.1"/>
    </source>
</evidence>
<gene>
    <name evidence="1" type="ORF">IM880_04470</name>
</gene>
<accession>A0AAW4NWD0</accession>
<dbReference type="GeneID" id="61407198"/>
<name>A0AAW4NWD0_9GAMM</name>
<reference evidence="1" key="1">
    <citation type="journal article" date="2021" name="bioRxiv">
        <title>Identification of Pectobacterium species isolated from the soft rot of tetecho (Neobuxbaumia tetetzo), a columnar cactus, and associated metagenomics.</title>
        <authorList>
            <person name="Vargas-Peralta D."/>
            <person name="Narvaez-Barragan D.A."/>
            <person name="de Sandozequi A."/>
            <person name="Romero-Gutierrez M.F."/>
            <person name="Segovia L."/>
            <person name="Martinez-Anaya C."/>
            <person name="Alcaraz L.D."/>
            <person name="de la Torre Almaraz R."/>
        </authorList>
    </citation>
    <scope>NUCLEOTIDE SEQUENCE</scope>
    <source>
        <strain evidence="1">A3</strain>
    </source>
</reference>
<dbReference type="EMBL" id="JAESHX010000020">
    <property type="protein sequence ID" value="MBW5891453.1"/>
    <property type="molecule type" value="Genomic_DNA"/>
</dbReference>
<dbReference type="Proteomes" id="UP000696310">
    <property type="component" value="Unassembled WGS sequence"/>
</dbReference>
<reference evidence="1" key="2">
    <citation type="submission" date="2021-01" db="EMBL/GenBank/DDBJ databases">
        <authorList>
            <person name="Vargas Peralta D."/>
        </authorList>
    </citation>
    <scope>NUCLEOTIDE SEQUENCE</scope>
    <source>
        <strain evidence="1">A3</strain>
    </source>
</reference>
<dbReference type="RefSeq" id="WP_095698855.1">
    <property type="nucleotide sequence ID" value="NZ_CABFUW010000005.1"/>
</dbReference>
<dbReference type="KEGG" id="ppoa:BJK05_01170"/>
<protein>
    <recommendedName>
        <fullName evidence="3">Zinc ribbon domain-containing protein</fullName>
    </recommendedName>
</protein>
<sequence length="167" mass="18247">MALTKCKECKKEVSTTAKVCPHCGVKNPGTTFGQTLGAAAIVIAIGWGVFHWIGSDDESTAAKAEAPKTCSTTDGRCLFKANIVDATVYCKPLVEKSSKYDHEWTDGILENIFSRFQLDSTNNQLTFIGDKVKFTNGFNAKTTMTYSCTLDLNTKRVVNFDIAEGKL</sequence>
<organism evidence="1 2">
    <name type="scientific">Pectobacterium polaris</name>
    <dbReference type="NCBI Taxonomy" id="2042057"/>
    <lineage>
        <taxon>Bacteria</taxon>
        <taxon>Pseudomonadati</taxon>
        <taxon>Pseudomonadota</taxon>
        <taxon>Gammaproteobacteria</taxon>
        <taxon>Enterobacterales</taxon>
        <taxon>Pectobacteriaceae</taxon>
        <taxon>Pectobacterium</taxon>
    </lineage>
</organism>
<evidence type="ECO:0000313" key="2">
    <source>
        <dbReference type="Proteomes" id="UP000696310"/>
    </source>
</evidence>
<evidence type="ECO:0008006" key="3">
    <source>
        <dbReference type="Google" id="ProtNLM"/>
    </source>
</evidence>
<dbReference type="AlphaFoldDB" id="A0AAW4NWD0"/>
<comment type="caution">
    <text evidence="1">The sequence shown here is derived from an EMBL/GenBank/DDBJ whole genome shotgun (WGS) entry which is preliminary data.</text>
</comment>